<protein>
    <submittedName>
        <fullName evidence="1">Uncharacterized protein</fullName>
    </submittedName>
</protein>
<evidence type="ECO:0000313" key="2">
    <source>
        <dbReference type="Proteomes" id="UP000199079"/>
    </source>
</evidence>
<sequence length="373" mass="42569">MYYGDIITNGREHVVLAIDDEHRSGRLPHGRTVLYERAPRRSVVPDAEFGYELLVCRWAELAWRPDGDPTPAIVGRQVGTRRRRWDTVVVEVDPDGLRRRRAFGDREIDRELLGIVREAPADWEWYRDALPEPDYPWRYVREAVHRAADRGLIDERTSADAGGRIEIRRTRSYPDWVRRIVAIENKPDLDASAAAALADQLEYDVDAGLLDETWLATEATDSRLEPALRREIPIEAGIVLTDFETGVDPESGTVAWLPSDLRTAAATGPDRETRRLVLAERVYGRGWRSFHDTMRPDCRHFRLAHTGEAMLPHCAAKGRCPTARECSSSCPSVSPEPPAWRTRGWPIEGGPGKGITRLLERRRDRARYRTLRR</sequence>
<evidence type="ECO:0000313" key="1">
    <source>
        <dbReference type="EMBL" id="SDY16617.1"/>
    </source>
</evidence>
<organism evidence="1 2">
    <name type="scientific">Halopenitus persicus</name>
    <dbReference type="NCBI Taxonomy" id="1048396"/>
    <lineage>
        <taxon>Archaea</taxon>
        <taxon>Methanobacteriati</taxon>
        <taxon>Methanobacteriota</taxon>
        <taxon>Stenosarchaea group</taxon>
        <taxon>Halobacteria</taxon>
        <taxon>Halobacteriales</taxon>
        <taxon>Haloferacaceae</taxon>
        <taxon>Halopenitus</taxon>
    </lineage>
</organism>
<gene>
    <name evidence="1" type="ORF">SAMN05216564_103341</name>
</gene>
<dbReference type="InterPro" id="IPR043901">
    <property type="entry name" value="DUF5787"/>
</dbReference>
<dbReference type="EMBL" id="FNPC01000003">
    <property type="protein sequence ID" value="SDY16617.1"/>
    <property type="molecule type" value="Genomic_DNA"/>
</dbReference>
<keyword evidence="2" id="KW-1185">Reference proteome</keyword>
<dbReference type="Pfam" id="PF19100">
    <property type="entry name" value="DUF5787"/>
    <property type="match status" value="1"/>
</dbReference>
<dbReference type="Proteomes" id="UP000199079">
    <property type="component" value="Unassembled WGS sequence"/>
</dbReference>
<proteinExistence type="predicted"/>
<accession>A0A1H3HMB6</accession>
<name>A0A1H3HMB6_9EURY</name>
<reference evidence="2" key="1">
    <citation type="submission" date="2016-10" db="EMBL/GenBank/DDBJ databases">
        <authorList>
            <person name="Varghese N."/>
            <person name="Submissions S."/>
        </authorList>
    </citation>
    <scope>NUCLEOTIDE SEQUENCE [LARGE SCALE GENOMIC DNA]</scope>
    <source>
        <strain evidence="2">DC30,IBRC 10041,KCTC 4046</strain>
    </source>
</reference>
<dbReference type="AlphaFoldDB" id="A0A1H3HMB6"/>